<name>A0A8X6TMZ7_NEPPI</name>
<protein>
    <submittedName>
        <fullName evidence="1">Uncharacterized protein</fullName>
    </submittedName>
</protein>
<proteinExistence type="predicted"/>
<dbReference type="EMBL" id="BMAW01106654">
    <property type="protein sequence ID" value="GFT25463.1"/>
    <property type="molecule type" value="Genomic_DNA"/>
</dbReference>
<reference evidence="1" key="1">
    <citation type="submission" date="2020-08" db="EMBL/GenBank/DDBJ databases">
        <title>Multicomponent nature underlies the extraordinary mechanical properties of spider dragline silk.</title>
        <authorList>
            <person name="Kono N."/>
            <person name="Nakamura H."/>
            <person name="Mori M."/>
            <person name="Yoshida Y."/>
            <person name="Ohtoshi R."/>
            <person name="Malay A.D."/>
            <person name="Moran D.A.P."/>
            <person name="Tomita M."/>
            <person name="Numata K."/>
            <person name="Arakawa K."/>
        </authorList>
    </citation>
    <scope>NUCLEOTIDE SEQUENCE</scope>
</reference>
<evidence type="ECO:0000313" key="1">
    <source>
        <dbReference type="EMBL" id="GFT25463.1"/>
    </source>
</evidence>
<sequence>MLVDTDGDLKGNLQRLIQSHYLLIELKLHLYLKWPQKKEEEAASGSISPSNQEQCSLTSDDDVLISFLYIVTVKSIVAFGV</sequence>
<gene>
    <name evidence="1" type="ORF">NPIL_269971</name>
</gene>
<comment type="caution">
    <text evidence="1">The sequence shown here is derived from an EMBL/GenBank/DDBJ whole genome shotgun (WGS) entry which is preliminary data.</text>
</comment>
<accession>A0A8X6TMZ7</accession>
<evidence type="ECO:0000313" key="2">
    <source>
        <dbReference type="Proteomes" id="UP000887013"/>
    </source>
</evidence>
<keyword evidence="2" id="KW-1185">Reference proteome</keyword>
<dbReference type="AlphaFoldDB" id="A0A8X6TMZ7"/>
<organism evidence="1 2">
    <name type="scientific">Nephila pilipes</name>
    <name type="common">Giant wood spider</name>
    <name type="synonym">Nephila maculata</name>
    <dbReference type="NCBI Taxonomy" id="299642"/>
    <lineage>
        <taxon>Eukaryota</taxon>
        <taxon>Metazoa</taxon>
        <taxon>Ecdysozoa</taxon>
        <taxon>Arthropoda</taxon>
        <taxon>Chelicerata</taxon>
        <taxon>Arachnida</taxon>
        <taxon>Araneae</taxon>
        <taxon>Araneomorphae</taxon>
        <taxon>Entelegynae</taxon>
        <taxon>Araneoidea</taxon>
        <taxon>Nephilidae</taxon>
        <taxon>Nephila</taxon>
    </lineage>
</organism>
<dbReference type="Proteomes" id="UP000887013">
    <property type="component" value="Unassembled WGS sequence"/>
</dbReference>